<dbReference type="PROSITE" id="PS50156">
    <property type="entry name" value="SSD"/>
    <property type="match status" value="1"/>
</dbReference>
<proteinExistence type="predicted"/>
<dbReference type="InterPro" id="IPR000731">
    <property type="entry name" value="SSD"/>
</dbReference>
<feature type="transmembrane region" description="Helical" evidence="2">
    <location>
        <begin position="270"/>
        <end position="292"/>
    </location>
</feature>
<feature type="compositionally biased region" description="Pro residues" evidence="1">
    <location>
        <begin position="676"/>
        <end position="692"/>
    </location>
</feature>
<feature type="domain" description="SSD" evidence="3">
    <location>
        <begin position="239"/>
        <end position="411"/>
    </location>
</feature>
<evidence type="ECO:0000259" key="3">
    <source>
        <dbReference type="PROSITE" id="PS50156"/>
    </source>
</evidence>
<dbReference type="Proteomes" id="UP001465976">
    <property type="component" value="Unassembled WGS sequence"/>
</dbReference>
<feature type="transmembrane region" description="Helical" evidence="2">
    <location>
        <begin position="240"/>
        <end position="258"/>
    </location>
</feature>
<feature type="compositionally biased region" description="Basic and acidic residues" evidence="1">
    <location>
        <begin position="648"/>
        <end position="659"/>
    </location>
</feature>
<feature type="transmembrane region" description="Helical" evidence="2">
    <location>
        <begin position="12"/>
        <end position="34"/>
    </location>
</feature>
<reference evidence="4 5" key="1">
    <citation type="submission" date="2024-02" db="EMBL/GenBank/DDBJ databases">
        <title>A draft genome for the cacao thread blight pathogen Marasmius crinis-equi.</title>
        <authorList>
            <person name="Cohen S.P."/>
            <person name="Baruah I.K."/>
            <person name="Amoako-Attah I."/>
            <person name="Bukari Y."/>
            <person name="Meinhardt L.W."/>
            <person name="Bailey B.A."/>
        </authorList>
    </citation>
    <scope>NUCLEOTIDE SEQUENCE [LARGE SCALE GENOMIC DNA]</scope>
    <source>
        <strain evidence="4 5">GH-76</strain>
    </source>
</reference>
<comment type="caution">
    <text evidence="4">The sequence shown here is derived from an EMBL/GenBank/DDBJ whole genome shotgun (WGS) entry which is preliminary data.</text>
</comment>
<feature type="compositionally biased region" description="Low complexity" evidence="1">
    <location>
        <begin position="660"/>
        <end position="675"/>
    </location>
</feature>
<evidence type="ECO:0000256" key="1">
    <source>
        <dbReference type="SAM" id="MobiDB-lite"/>
    </source>
</evidence>
<dbReference type="InterPro" id="IPR053958">
    <property type="entry name" value="HMGCR/SNAP/NPC1-like_SSD"/>
</dbReference>
<dbReference type="Pfam" id="PF12349">
    <property type="entry name" value="Sterol-sensing"/>
    <property type="match status" value="1"/>
</dbReference>
<feature type="transmembrane region" description="Helical" evidence="2">
    <location>
        <begin position="605"/>
        <end position="625"/>
    </location>
</feature>
<organism evidence="4 5">
    <name type="scientific">Marasmius crinis-equi</name>
    <dbReference type="NCBI Taxonomy" id="585013"/>
    <lineage>
        <taxon>Eukaryota</taxon>
        <taxon>Fungi</taxon>
        <taxon>Dikarya</taxon>
        <taxon>Basidiomycota</taxon>
        <taxon>Agaricomycotina</taxon>
        <taxon>Agaricomycetes</taxon>
        <taxon>Agaricomycetidae</taxon>
        <taxon>Agaricales</taxon>
        <taxon>Marasmiineae</taxon>
        <taxon>Marasmiaceae</taxon>
        <taxon>Marasmius</taxon>
    </lineage>
</organism>
<dbReference type="EC" id="1.1.1.34" evidence="4"/>
<sequence length="728" mass="79047">MRALFKPFAIHAAYSPIETIVFFFILATLAYFHVLSTIKHSTFFAPSNPTTYTPAYLLHRHGEWRRIRDSLWSRETKVGTNNAVLAVELDQVVFSLDTVRNKDVVPESITFAMDELSHPVFDATKRLPGNLSATCFKPTVENLADLGSSASVACFSDEFITPRSIYETYAFLPGQGNDFTGALNRGLKGYVDDNSVRFEVEATQAETIQEMKDGRWVGYAARALVLRFWDLAKKADSLDILLILAGYLLMHTTFFLLFSRSRRLGSNFSLPIAILSSAILALLLALPIATWLRIPMDPVALTEALPFLVCTVGFDKPLRLARAVFSHPHLTSPVGGSSSNGMLKPAGEIMLESLSNVYSPILRDYILEIAVLTIGANSRVSGLKEVCALAALVLGIDCLLLCTFLSSVLCIMIEVRRIQNVRAHNKGSTKATPVSVTYPDGSSEKANSEQSSATLGQKLSKMVLGVKGSSLPSQGSKAEKQPENPVARLKLLLIAAFLTLHILNLCTPLAPHRSVAKEPVHHTREVDVTSPAIRHALDSLISTEQDGFTDQNLLVKVHPPVHVHVLPPPSVIAAAPAEPIEDEETTGNFWERFMTNWSKLVGDPFMSKSIVVILALSISLNGYLLKGIAAGMAGKGASAKVGGVRFTGAEEDKEKKESAPAKSARPGIEISKISPPAVPAPSSITPPRPVAQPPNVERRAATFTLDDVDRRLRARKLTVSSPSSSEGS</sequence>
<evidence type="ECO:0000313" key="5">
    <source>
        <dbReference type="Proteomes" id="UP001465976"/>
    </source>
</evidence>
<keyword evidence="4" id="KW-0560">Oxidoreductase</keyword>
<feature type="region of interest" description="Disordered" evidence="1">
    <location>
        <begin position="429"/>
        <end position="455"/>
    </location>
</feature>
<dbReference type="EMBL" id="JBAHYK010000428">
    <property type="protein sequence ID" value="KAL0574119.1"/>
    <property type="molecule type" value="Genomic_DNA"/>
</dbReference>
<keyword evidence="5" id="KW-1185">Reference proteome</keyword>
<name>A0ABR3FGA2_9AGAR</name>
<feature type="non-terminal residue" evidence="4">
    <location>
        <position position="728"/>
    </location>
</feature>
<dbReference type="GO" id="GO:0004420">
    <property type="term" value="F:hydroxymethylglutaryl-CoA reductase (NADPH) activity"/>
    <property type="evidence" value="ECO:0007669"/>
    <property type="project" value="UniProtKB-EC"/>
</dbReference>
<keyword evidence="2" id="KW-1133">Transmembrane helix</keyword>
<accession>A0ABR3FGA2</accession>
<feature type="transmembrane region" description="Helical" evidence="2">
    <location>
        <begin position="388"/>
        <end position="413"/>
    </location>
</feature>
<gene>
    <name evidence="4" type="primary">HMG1_1</name>
    <name evidence="4" type="ORF">V5O48_007827</name>
</gene>
<evidence type="ECO:0000313" key="4">
    <source>
        <dbReference type="EMBL" id="KAL0574119.1"/>
    </source>
</evidence>
<evidence type="ECO:0000256" key="2">
    <source>
        <dbReference type="SAM" id="Phobius"/>
    </source>
</evidence>
<feature type="region of interest" description="Disordered" evidence="1">
    <location>
        <begin position="648"/>
        <end position="704"/>
    </location>
</feature>
<protein>
    <submittedName>
        <fullName evidence="4">3-hydroxy-3-methylglutaryl-coenzyme A (HMG-CoA) reductase isozyme</fullName>
        <ecNumber evidence="4">1.1.1.34</ecNumber>
    </submittedName>
</protein>
<keyword evidence="2" id="KW-0472">Membrane</keyword>
<keyword evidence="2" id="KW-0812">Transmembrane</keyword>